<name>A0A835RMZ0_VANPL</name>
<protein>
    <submittedName>
        <fullName evidence="1">Uncharacterized protein</fullName>
    </submittedName>
</protein>
<comment type="caution">
    <text evidence="1">The sequence shown here is derived from an EMBL/GenBank/DDBJ whole genome shotgun (WGS) entry which is preliminary data.</text>
</comment>
<evidence type="ECO:0000313" key="1">
    <source>
        <dbReference type="EMBL" id="KAG0493528.1"/>
    </source>
</evidence>
<accession>A0A835RMZ0</accession>
<reference evidence="1 2" key="1">
    <citation type="journal article" date="2020" name="Nat. Food">
        <title>A phased Vanilla planifolia genome enables genetic improvement of flavour and production.</title>
        <authorList>
            <person name="Hasing T."/>
            <person name="Tang H."/>
            <person name="Brym M."/>
            <person name="Khazi F."/>
            <person name="Huang T."/>
            <person name="Chambers A.H."/>
        </authorList>
    </citation>
    <scope>NUCLEOTIDE SEQUENCE [LARGE SCALE GENOMIC DNA]</scope>
    <source>
        <tissue evidence="1">Leaf</tissue>
    </source>
</reference>
<dbReference type="Proteomes" id="UP000639772">
    <property type="component" value="Unassembled WGS sequence"/>
</dbReference>
<dbReference type="AlphaFoldDB" id="A0A835RMZ0"/>
<dbReference type="EMBL" id="JADCNM010000002">
    <property type="protein sequence ID" value="KAG0493528.1"/>
    <property type="molecule type" value="Genomic_DNA"/>
</dbReference>
<proteinExistence type="predicted"/>
<sequence>MADIAFILWEAASTVVFNLSRKHNDKTLLMESAKRDFGSFLLHFDFPNLKFARQHYIWFNNSAQLTCDYYSVLLVADGLDIKLQVVGLTYEEGASLEIAAEGKPYETTSLLEINQKRVVDKHPVVEGFLLFNMINNTLKEISGDQDYFYTAWDVIAKHVDSYVEDHIVATGNTQAIE</sequence>
<gene>
    <name evidence="1" type="ORF">HPP92_004522</name>
</gene>
<evidence type="ECO:0000313" key="2">
    <source>
        <dbReference type="Proteomes" id="UP000639772"/>
    </source>
</evidence>
<organism evidence="1 2">
    <name type="scientific">Vanilla planifolia</name>
    <name type="common">Vanilla</name>
    <dbReference type="NCBI Taxonomy" id="51239"/>
    <lineage>
        <taxon>Eukaryota</taxon>
        <taxon>Viridiplantae</taxon>
        <taxon>Streptophyta</taxon>
        <taxon>Embryophyta</taxon>
        <taxon>Tracheophyta</taxon>
        <taxon>Spermatophyta</taxon>
        <taxon>Magnoliopsida</taxon>
        <taxon>Liliopsida</taxon>
        <taxon>Asparagales</taxon>
        <taxon>Orchidaceae</taxon>
        <taxon>Vanilloideae</taxon>
        <taxon>Vanilleae</taxon>
        <taxon>Vanilla</taxon>
    </lineage>
</organism>